<keyword evidence="2" id="KW-0255">Endonuclease</keyword>
<dbReference type="InterPro" id="IPR013422">
    <property type="entry name" value="CRISPR-assoc_prot_Cas5_N"/>
</dbReference>
<dbReference type="Pfam" id="PF09704">
    <property type="entry name" value="Cas_Cas5d"/>
    <property type="match status" value="1"/>
</dbReference>
<dbReference type="InterPro" id="IPR021124">
    <property type="entry name" value="CRISPR-assoc_prot_Cas5"/>
</dbReference>
<evidence type="ECO:0000313" key="3">
    <source>
        <dbReference type="EMBL" id="SUD90575.1"/>
    </source>
</evidence>
<comment type="function">
    <text evidence="2">CRISPR (clustered regularly interspaced short palindromic repeat) is an adaptive immune system that provides protection against mobile genetic elements (viruses, transposable elements and conjugative plasmids). CRISPR clusters contain spacers, sequences complementary to antecedent mobile elements, and target invading nucleic acids. CRISPR clusters are transcribed and processed into CRISPR RNA (crRNA).</text>
</comment>
<name>A0A379LKF2_9GAMM</name>
<keyword evidence="2" id="KW-0694">RNA-binding</keyword>
<proteinExistence type="inferred from homology"/>
<dbReference type="NCBIfam" id="TIGR02593">
    <property type="entry name" value="CRISPR_cas5"/>
    <property type="match status" value="1"/>
</dbReference>
<dbReference type="STRING" id="1123034.GCA_000685805_02368"/>
<dbReference type="GO" id="GO:0004519">
    <property type="term" value="F:endonuclease activity"/>
    <property type="evidence" value="ECO:0007669"/>
    <property type="project" value="UniProtKB-UniRule"/>
</dbReference>
<accession>A0A379LKF2</accession>
<dbReference type="RefSeq" id="WP_028859807.1">
    <property type="nucleotide sequence ID" value="NZ_CAJHAQ010000001.1"/>
</dbReference>
<dbReference type="Gene3D" id="3.30.70.2660">
    <property type="match status" value="1"/>
</dbReference>
<dbReference type="Proteomes" id="UP000254123">
    <property type="component" value="Unassembled WGS sequence"/>
</dbReference>
<keyword evidence="2" id="KW-0540">Nuclease</keyword>
<dbReference type="NCBIfam" id="TIGR01876">
    <property type="entry name" value="cas_Cas5d"/>
    <property type="match status" value="1"/>
</dbReference>
<protein>
    <recommendedName>
        <fullName evidence="2">pre-crRNA processing endonuclease</fullName>
        <ecNumber evidence="2">3.1.-.-</ecNumber>
    </recommendedName>
</protein>
<evidence type="ECO:0000256" key="2">
    <source>
        <dbReference type="PIRNR" id="PIRNR029950"/>
    </source>
</evidence>
<comment type="similarity">
    <text evidence="2">Belongs to the CRISPR-associated protein Cas5 family. Subtype I-C/Dvulg subfamily.</text>
</comment>
<dbReference type="EMBL" id="UGVC01000001">
    <property type="protein sequence ID" value="SUD90575.1"/>
    <property type="molecule type" value="Genomic_DNA"/>
</dbReference>
<keyword evidence="2" id="KW-0378">Hydrolase</keyword>
<dbReference type="GO" id="GO:0003723">
    <property type="term" value="F:RNA binding"/>
    <property type="evidence" value="ECO:0007669"/>
    <property type="project" value="UniProtKB-UniRule"/>
</dbReference>
<evidence type="ECO:0000256" key="1">
    <source>
        <dbReference type="ARBA" id="ARBA00023118"/>
    </source>
</evidence>
<reference evidence="3 4" key="1">
    <citation type="submission" date="2018-06" db="EMBL/GenBank/DDBJ databases">
        <authorList>
            <consortium name="Pathogen Informatics"/>
            <person name="Doyle S."/>
        </authorList>
    </citation>
    <scope>NUCLEOTIDE SEQUENCE [LARGE SCALE GENOMIC DNA]</scope>
    <source>
        <strain evidence="3 4">NCTC10526</strain>
    </source>
</reference>
<dbReference type="EC" id="3.1.-.-" evidence="2"/>
<organism evidence="3 4">
    <name type="scientific">Psychrobacter phenylpyruvicus</name>
    <dbReference type="NCBI Taxonomy" id="29432"/>
    <lineage>
        <taxon>Bacteria</taxon>
        <taxon>Pseudomonadati</taxon>
        <taxon>Pseudomonadota</taxon>
        <taxon>Gammaproteobacteria</taxon>
        <taxon>Moraxellales</taxon>
        <taxon>Moraxellaceae</taxon>
        <taxon>Psychrobacter</taxon>
    </lineage>
</organism>
<dbReference type="GO" id="GO:0051607">
    <property type="term" value="P:defense response to virus"/>
    <property type="evidence" value="ECO:0007669"/>
    <property type="project" value="UniProtKB-UniRule"/>
</dbReference>
<evidence type="ECO:0000313" key="4">
    <source>
        <dbReference type="Proteomes" id="UP000254123"/>
    </source>
</evidence>
<sequence length="240" mass="28004">MFCIEVWGDYALFTRPEMKVERVSYPVITPSACRAIYEAILWKPAIEWQIKKVEVLSPIKWLSVRRNEVGTKLSTRNAQSMMNGKGKSDYAIVIDDNRQQRASLLLKDVRYRIYADFVLTDKAGPSDNRTKFAQMFERRAKKGQCFYQPYLGCREFSANFDYVPLDKNNQPQLDCIHSDHTNSQHNNKILMPITDNQDMGYMLYDLDFTNPDDPQPMFFHAKMNKGIIHIPEKSSDEVKR</sequence>
<dbReference type="GO" id="GO:0043571">
    <property type="term" value="P:maintenance of CRISPR repeat elements"/>
    <property type="evidence" value="ECO:0007669"/>
    <property type="project" value="UniProtKB-UniRule"/>
</dbReference>
<dbReference type="PIRSF" id="PIRSF029950">
    <property type="entry name" value="Cas_CT1134"/>
    <property type="match status" value="1"/>
</dbReference>
<gene>
    <name evidence="3" type="ORF">NCTC10526_00908</name>
</gene>
<keyword evidence="4" id="KW-1185">Reference proteome</keyword>
<keyword evidence="1 2" id="KW-0051">Antiviral defense</keyword>
<dbReference type="GO" id="GO:0016787">
    <property type="term" value="F:hydrolase activity"/>
    <property type="evidence" value="ECO:0007669"/>
    <property type="project" value="UniProtKB-KW"/>
</dbReference>
<dbReference type="CDD" id="cd09752">
    <property type="entry name" value="Cas5_I-C"/>
    <property type="match status" value="1"/>
</dbReference>
<dbReference type="InterPro" id="IPR010155">
    <property type="entry name" value="CRISPR-assoc_prot_Cas5d"/>
</dbReference>
<dbReference type="AlphaFoldDB" id="A0A379LKF2"/>